<protein>
    <recommendedName>
        <fullName evidence="4">serine-type D-Ala-D-Ala carboxypeptidase</fullName>
        <ecNumber evidence="4">3.4.16.4</ecNumber>
    </recommendedName>
</protein>
<comment type="similarity">
    <text evidence="3 13">Belongs to the peptidase S11 family.</text>
</comment>
<evidence type="ECO:0000256" key="6">
    <source>
        <dbReference type="ARBA" id="ARBA00022670"/>
    </source>
</evidence>
<keyword evidence="8" id="KW-0378">Hydrolase</keyword>
<reference evidence="16" key="1">
    <citation type="submission" date="2006-06" db="EMBL/GenBank/DDBJ databases">
        <title>Complete sequence of chromosome of Chelativorans sp. BNC1.</title>
        <authorList>
            <consortium name="US DOE Joint Genome Institute"/>
            <person name="Copeland A."/>
            <person name="Lucas S."/>
            <person name="Lapidus A."/>
            <person name="Barry K."/>
            <person name="Detter J.C."/>
            <person name="Glavina del Rio T."/>
            <person name="Hammon N."/>
            <person name="Israni S."/>
            <person name="Dalin E."/>
            <person name="Tice H."/>
            <person name="Pitluck S."/>
            <person name="Chertkov O."/>
            <person name="Brettin T."/>
            <person name="Bruce D."/>
            <person name="Han C."/>
            <person name="Tapia R."/>
            <person name="Gilna P."/>
            <person name="Schmutz J."/>
            <person name="Larimer F."/>
            <person name="Land M."/>
            <person name="Hauser L."/>
            <person name="Kyrpides N."/>
            <person name="Mikhailova N."/>
            <person name="Richardson P."/>
        </authorList>
    </citation>
    <scope>NUCLEOTIDE SEQUENCE</scope>
    <source>
        <strain evidence="16">BNC1</strain>
    </source>
</reference>
<feature type="signal peptide" evidence="14">
    <location>
        <begin position="1"/>
        <end position="23"/>
    </location>
</feature>
<evidence type="ECO:0000259" key="15">
    <source>
        <dbReference type="SMART" id="SM00936"/>
    </source>
</evidence>
<dbReference type="InterPro" id="IPR037167">
    <property type="entry name" value="Peptidase_S11_C_sf"/>
</dbReference>
<evidence type="ECO:0000256" key="10">
    <source>
        <dbReference type="ARBA" id="ARBA00022984"/>
    </source>
</evidence>
<dbReference type="InterPro" id="IPR018044">
    <property type="entry name" value="Peptidase_S11"/>
</dbReference>
<dbReference type="Gene3D" id="3.40.710.10">
    <property type="entry name" value="DD-peptidase/beta-lactamase superfamily"/>
    <property type="match status" value="1"/>
</dbReference>
<dbReference type="eggNOG" id="COG1686">
    <property type="taxonomic scope" value="Bacteria"/>
</dbReference>
<keyword evidence="5 16" id="KW-0121">Carboxypeptidase</keyword>
<dbReference type="HOGENOM" id="CLU_027070_8_1_5"/>
<organism evidence="16">
    <name type="scientific">Chelativorans sp. (strain BNC1)</name>
    <dbReference type="NCBI Taxonomy" id="266779"/>
    <lineage>
        <taxon>Bacteria</taxon>
        <taxon>Pseudomonadati</taxon>
        <taxon>Pseudomonadota</taxon>
        <taxon>Alphaproteobacteria</taxon>
        <taxon>Hyphomicrobiales</taxon>
        <taxon>Phyllobacteriaceae</taxon>
        <taxon>Chelativorans</taxon>
    </lineage>
</organism>
<comment type="pathway">
    <text evidence="2">Cell wall biogenesis; peptidoglycan biosynthesis.</text>
</comment>
<gene>
    <name evidence="16" type="ordered locus">Meso_1580</name>
</gene>
<evidence type="ECO:0000256" key="7">
    <source>
        <dbReference type="ARBA" id="ARBA00022729"/>
    </source>
</evidence>
<sequence length="382" mass="41634" precursor="true">MIRLASALSLLVLAFVPLPFARAQSFETKAAQAFLLDGETGAILYSKNADEPFPPASLAKLMTAELLLNALKTGRISMQREFEVSEHAWRTGGAPSGTATMFAAVNSRVPIEALLQGIIVQQANDGCIILAEGMAGSENAFARLMTERARALGLTRSVFVNPTGLPAEGQQVTVREIALLSRHLWREYPEYYRYFGQEDFEWNRIRQRNRVLRLGTGADGLALGFTEGQGYAIAASMERNGKRLFAVLAGIPEEQERPEETRKMLEWGFSAFERRQLFTAGEIIGDANVYGGAKGTVALRAAGPLWALVPTGESQSFSARIVYNGPISAPVEEGVAVGNLQIWIGDTLSQEIPLLAAESVVKGTLRQRAFGAVEELLVGWMR</sequence>
<evidence type="ECO:0000313" key="16">
    <source>
        <dbReference type="EMBL" id="ABG62975.1"/>
    </source>
</evidence>
<dbReference type="InterPro" id="IPR001967">
    <property type="entry name" value="Peptidase_S11_N"/>
</dbReference>
<dbReference type="EC" id="3.4.16.4" evidence="4"/>
<evidence type="ECO:0000256" key="8">
    <source>
        <dbReference type="ARBA" id="ARBA00022801"/>
    </source>
</evidence>
<dbReference type="PRINTS" id="PR00725">
    <property type="entry name" value="DADACBPTASE1"/>
</dbReference>
<evidence type="ECO:0000256" key="14">
    <source>
        <dbReference type="SAM" id="SignalP"/>
    </source>
</evidence>
<proteinExistence type="inferred from homology"/>
<evidence type="ECO:0000256" key="11">
    <source>
        <dbReference type="ARBA" id="ARBA00023316"/>
    </source>
</evidence>
<dbReference type="SUPFAM" id="SSF69189">
    <property type="entry name" value="Penicillin-binding protein associated domain"/>
    <property type="match status" value="1"/>
</dbReference>
<dbReference type="GO" id="GO:0006508">
    <property type="term" value="P:proteolysis"/>
    <property type="evidence" value="ECO:0007669"/>
    <property type="project" value="UniProtKB-KW"/>
</dbReference>
<dbReference type="GO" id="GO:0009252">
    <property type="term" value="P:peptidoglycan biosynthetic process"/>
    <property type="evidence" value="ECO:0007669"/>
    <property type="project" value="UniProtKB-UniPathway"/>
</dbReference>
<accession>Q11I00</accession>
<dbReference type="KEGG" id="mes:Meso_1580"/>
<dbReference type="InterPro" id="IPR012907">
    <property type="entry name" value="Peptidase_S11_C"/>
</dbReference>
<evidence type="ECO:0000256" key="13">
    <source>
        <dbReference type="RuleBase" id="RU004016"/>
    </source>
</evidence>
<dbReference type="STRING" id="266779.Meso_1580"/>
<dbReference type="InterPro" id="IPR012338">
    <property type="entry name" value="Beta-lactam/transpept-like"/>
</dbReference>
<dbReference type="Pfam" id="PF00768">
    <property type="entry name" value="Peptidase_S11"/>
    <property type="match status" value="1"/>
</dbReference>
<dbReference type="Gene3D" id="2.60.410.10">
    <property type="entry name" value="D-Ala-D-Ala carboxypeptidase, C-terminal domain"/>
    <property type="match status" value="1"/>
</dbReference>
<dbReference type="InterPro" id="IPR015956">
    <property type="entry name" value="Peniciliin-bd_prot_C_sf"/>
</dbReference>
<dbReference type="PANTHER" id="PTHR21581:SF6">
    <property type="entry name" value="TRAFFICKING PROTEIN PARTICLE COMPLEX SUBUNIT 12"/>
    <property type="match status" value="1"/>
</dbReference>
<evidence type="ECO:0000256" key="9">
    <source>
        <dbReference type="ARBA" id="ARBA00022960"/>
    </source>
</evidence>
<evidence type="ECO:0000256" key="1">
    <source>
        <dbReference type="ARBA" id="ARBA00003217"/>
    </source>
</evidence>
<comment type="catalytic activity">
    <reaction evidence="12">
        <text>Preferential cleavage: (Ac)2-L-Lys-D-Ala-|-D-Ala. Also transpeptidation of peptidyl-alanyl moieties that are N-acyl substituents of D-alanine.</text>
        <dbReference type="EC" id="3.4.16.4"/>
    </reaction>
</comment>
<evidence type="ECO:0000256" key="12">
    <source>
        <dbReference type="ARBA" id="ARBA00034000"/>
    </source>
</evidence>
<comment type="function">
    <text evidence="1">Removes C-terminal D-alanyl residues from sugar-peptide cell wall precursors.</text>
</comment>
<dbReference type="SUPFAM" id="SSF56601">
    <property type="entry name" value="beta-lactamase/transpeptidase-like"/>
    <property type="match status" value="1"/>
</dbReference>
<dbReference type="GO" id="GO:0008360">
    <property type="term" value="P:regulation of cell shape"/>
    <property type="evidence" value="ECO:0007669"/>
    <property type="project" value="UniProtKB-KW"/>
</dbReference>
<dbReference type="Pfam" id="PF07943">
    <property type="entry name" value="PBP5_C"/>
    <property type="match status" value="1"/>
</dbReference>
<keyword evidence="7 14" id="KW-0732">Signal</keyword>
<dbReference type="AlphaFoldDB" id="Q11I00"/>
<keyword evidence="10" id="KW-0573">Peptidoglycan synthesis</keyword>
<keyword evidence="9" id="KW-0133">Cell shape</keyword>
<keyword evidence="11" id="KW-0961">Cell wall biogenesis/degradation</keyword>
<dbReference type="EMBL" id="CP000390">
    <property type="protein sequence ID" value="ABG62975.1"/>
    <property type="molecule type" value="Genomic_DNA"/>
</dbReference>
<dbReference type="PANTHER" id="PTHR21581">
    <property type="entry name" value="D-ALANYL-D-ALANINE CARBOXYPEPTIDASE"/>
    <property type="match status" value="1"/>
</dbReference>
<dbReference type="GO" id="GO:0009002">
    <property type="term" value="F:serine-type D-Ala-D-Ala carboxypeptidase activity"/>
    <property type="evidence" value="ECO:0007669"/>
    <property type="project" value="UniProtKB-EC"/>
</dbReference>
<dbReference type="GO" id="GO:0071555">
    <property type="term" value="P:cell wall organization"/>
    <property type="evidence" value="ECO:0007669"/>
    <property type="project" value="UniProtKB-KW"/>
</dbReference>
<dbReference type="UniPathway" id="UPA00219"/>
<dbReference type="SMART" id="SM00936">
    <property type="entry name" value="PBP5_C"/>
    <property type="match status" value="1"/>
</dbReference>
<feature type="domain" description="Peptidase S11 D-Ala-D-Ala carboxypeptidase A C-terminal" evidence="15">
    <location>
        <begin position="272"/>
        <end position="362"/>
    </location>
</feature>
<evidence type="ECO:0000256" key="3">
    <source>
        <dbReference type="ARBA" id="ARBA00007164"/>
    </source>
</evidence>
<keyword evidence="6" id="KW-0645">Protease</keyword>
<evidence type="ECO:0000256" key="4">
    <source>
        <dbReference type="ARBA" id="ARBA00012448"/>
    </source>
</evidence>
<feature type="chain" id="PRO_5004180262" description="serine-type D-Ala-D-Ala carboxypeptidase" evidence="14">
    <location>
        <begin position="24"/>
        <end position="382"/>
    </location>
</feature>
<evidence type="ECO:0000256" key="5">
    <source>
        <dbReference type="ARBA" id="ARBA00022645"/>
    </source>
</evidence>
<evidence type="ECO:0000256" key="2">
    <source>
        <dbReference type="ARBA" id="ARBA00004752"/>
    </source>
</evidence>
<name>Q11I00_CHESB</name>